<dbReference type="Proteomes" id="UP000829196">
    <property type="component" value="Unassembled WGS sequence"/>
</dbReference>
<evidence type="ECO:0000313" key="4">
    <source>
        <dbReference type="Proteomes" id="UP000829196"/>
    </source>
</evidence>
<dbReference type="OrthoDB" id="185373at2759"/>
<evidence type="ECO:0000256" key="1">
    <source>
        <dbReference type="ARBA" id="ARBA00022737"/>
    </source>
</evidence>
<gene>
    <name evidence="3" type="ORF">KFK09_028055</name>
</gene>
<dbReference type="InterPro" id="IPR002885">
    <property type="entry name" value="PPR_rpt"/>
</dbReference>
<accession>A0A8T3A1I0</accession>
<dbReference type="PROSITE" id="PS51375">
    <property type="entry name" value="PPR"/>
    <property type="match status" value="6"/>
</dbReference>
<name>A0A8T3A1I0_DENNO</name>
<comment type="caution">
    <text evidence="3">The sequence shown here is derived from an EMBL/GenBank/DDBJ whole genome shotgun (WGS) entry which is preliminary data.</text>
</comment>
<dbReference type="AlphaFoldDB" id="A0A8T3A1I0"/>
<dbReference type="PANTHER" id="PTHR47926:SF452">
    <property type="entry name" value="PENTATRICOPEPTIDE REPEAT-CONTAINING PROTEIN"/>
    <property type="match status" value="1"/>
</dbReference>
<keyword evidence="1" id="KW-0677">Repeat</keyword>
<feature type="repeat" description="PPR" evidence="2">
    <location>
        <begin position="230"/>
        <end position="264"/>
    </location>
</feature>
<feature type="repeat" description="PPR" evidence="2">
    <location>
        <begin position="75"/>
        <end position="109"/>
    </location>
</feature>
<feature type="repeat" description="PPR" evidence="2">
    <location>
        <begin position="137"/>
        <end position="171"/>
    </location>
</feature>
<dbReference type="InterPro" id="IPR046960">
    <property type="entry name" value="PPR_At4g14850-like_plant"/>
</dbReference>
<evidence type="ECO:0000256" key="2">
    <source>
        <dbReference type="PROSITE-ProRule" id="PRU00708"/>
    </source>
</evidence>
<dbReference type="Pfam" id="PF13041">
    <property type="entry name" value="PPR_2"/>
    <property type="match status" value="2"/>
</dbReference>
<reference evidence="3" key="1">
    <citation type="journal article" date="2022" name="Front. Genet.">
        <title>Chromosome-Scale Assembly of the Dendrobium nobile Genome Provides Insights Into the Molecular Mechanism of the Biosynthesis of the Medicinal Active Ingredient of Dendrobium.</title>
        <authorList>
            <person name="Xu Q."/>
            <person name="Niu S.-C."/>
            <person name="Li K.-L."/>
            <person name="Zheng P.-J."/>
            <person name="Zhang X.-J."/>
            <person name="Jia Y."/>
            <person name="Liu Y."/>
            <person name="Niu Y.-X."/>
            <person name="Yu L.-H."/>
            <person name="Chen D.-F."/>
            <person name="Zhang G.-Q."/>
        </authorList>
    </citation>
    <scope>NUCLEOTIDE SEQUENCE</scope>
    <source>
        <tissue evidence="3">Leaf</tissue>
    </source>
</reference>
<dbReference type="Pfam" id="PF20431">
    <property type="entry name" value="E_motif"/>
    <property type="match status" value="1"/>
</dbReference>
<dbReference type="NCBIfam" id="TIGR00756">
    <property type="entry name" value="PPR"/>
    <property type="match status" value="8"/>
</dbReference>
<dbReference type="PANTHER" id="PTHR47926">
    <property type="entry name" value="PENTATRICOPEPTIDE REPEAT-CONTAINING PROTEIN"/>
    <property type="match status" value="1"/>
</dbReference>
<dbReference type="EMBL" id="JAGYWB010000019">
    <property type="protein sequence ID" value="KAI0488228.1"/>
    <property type="molecule type" value="Genomic_DNA"/>
</dbReference>
<dbReference type="InterPro" id="IPR046848">
    <property type="entry name" value="E_motif"/>
</dbReference>
<sequence length="666" mass="76476">MLPRLLLHERFISFNFSFENLFFKITPSICSFSSSSDAAPVLRDIFWWNSAIMRCFRIGEVENACKMFEEMPHRNIVTWNCMIAGYVKNFRLVDAQSIFDLMPHRNVVSYAALMTGFLQDGRVEEARNLFDNIPERNVVCWNSLISGYISNGRIRGARKLFDNMPSRNSVSWSIMVSGYIHQKKLDQAFKLFMQSPFHPTTLCNALLSGYIELGCLKEAEDLFARMESRDAVSWNSMITCYSRAGKMELAQQLFDEMPEKDVISWTAIIRGHLQNGNVKHASRLFEDMPSRDVMSWNTMVGGFVQNGLLDDALNLFNRMPNRDIVSWNTILQGFVHNNDVANARKWFENMPQRSETSWNTLISGYQTIEALGLFCDMVKEGFKPDQVTLVIVISVCGSLVALGWGRMLHLYVIRTGYELDILVTSSLISMYSRCGFVEDSSKVFHSMPKRDTIAWNAMISTYAYHGFAKEAIELYKKMILSNFHPDHATFLNLLLACSHKGLIDEGFRYFISMKEEWKLAPRAEHYSCLVDLLGRHGFIDQAYKLTEKVPEDLQTNSWETLLSACQVHRHLEVGELTAKRVFDKKHSDGGMHVLLSNIYAAKGKWSEASQIRALMREQGLKKETGCTWIEVNGKIFYFVSNDRSHPQVEKICRELDSIFFMLEGIC</sequence>
<dbReference type="FunFam" id="1.25.40.10:FF:000090">
    <property type="entry name" value="Pentatricopeptide repeat-containing protein, chloroplastic"/>
    <property type="match status" value="1"/>
</dbReference>
<protein>
    <recommendedName>
        <fullName evidence="5">Chlororespiratory reduction 4</fullName>
    </recommendedName>
</protein>
<evidence type="ECO:0008006" key="5">
    <source>
        <dbReference type="Google" id="ProtNLM"/>
    </source>
</evidence>
<dbReference type="Pfam" id="PF01535">
    <property type="entry name" value="PPR"/>
    <property type="match status" value="11"/>
</dbReference>
<dbReference type="GO" id="GO:0003723">
    <property type="term" value="F:RNA binding"/>
    <property type="evidence" value="ECO:0007669"/>
    <property type="project" value="InterPro"/>
</dbReference>
<dbReference type="SMR" id="A0A8T3A1I0"/>
<feature type="repeat" description="PPR" evidence="2">
    <location>
        <begin position="199"/>
        <end position="229"/>
    </location>
</feature>
<organism evidence="3 4">
    <name type="scientific">Dendrobium nobile</name>
    <name type="common">Orchid</name>
    <dbReference type="NCBI Taxonomy" id="94219"/>
    <lineage>
        <taxon>Eukaryota</taxon>
        <taxon>Viridiplantae</taxon>
        <taxon>Streptophyta</taxon>
        <taxon>Embryophyta</taxon>
        <taxon>Tracheophyta</taxon>
        <taxon>Spermatophyta</taxon>
        <taxon>Magnoliopsida</taxon>
        <taxon>Liliopsida</taxon>
        <taxon>Asparagales</taxon>
        <taxon>Orchidaceae</taxon>
        <taxon>Epidendroideae</taxon>
        <taxon>Malaxideae</taxon>
        <taxon>Dendrobiinae</taxon>
        <taxon>Dendrobium</taxon>
    </lineage>
</organism>
<keyword evidence="4" id="KW-1185">Reference proteome</keyword>
<feature type="repeat" description="PPR" evidence="2">
    <location>
        <begin position="292"/>
        <end position="326"/>
    </location>
</feature>
<proteinExistence type="predicted"/>
<dbReference type="Gene3D" id="1.25.40.10">
    <property type="entry name" value="Tetratricopeptide repeat domain"/>
    <property type="match status" value="7"/>
</dbReference>
<evidence type="ECO:0000313" key="3">
    <source>
        <dbReference type="EMBL" id="KAI0488228.1"/>
    </source>
</evidence>
<dbReference type="GO" id="GO:0009451">
    <property type="term" value="P:RNA modification"/>
    <property type="evidence" value="ECO:0007669"/>
    <property type="project" value="InterPro"/>
</dbReference>
<feature type="repeat" description="PPR" evidence="2">
    <location>
        <begin position="451"/>
        <end position="485"/>
    </location>
</feature>
<dbReference type="SUPFAM" id="SSF48452">
    <property type="entry name" value="TPR-like"/>
    <property type="match status" value="1"/>
</dbReference>
<dbReference type="InterPro" id="IPR011990">
    <property type="entry name" value="TPR-like_helical_dom_sf"/>
</dbReference>